<dbReference type="Proteomes" id="UP001432322">
    <property type="component" value="Unassembled WGS sequence"/>
</dbReference>
<comment type="caution">
    <text evidence="2">The sequence shown here is derived from an EMBL/GenBank/DDBJ whole genome shotgun (WGS) entry which is preliminary data.</text>
</comment>
<protein>
    <submittedName>
        <fullName evidence="2">Uncharacterized protein</fullName>
    </submittedName>
</protein>
<feature type="signal peptide" evidence="1">
    <location>
        <begin position="1"/>
        <end position="29"/>
    </location>
</feature>
<evidence type="ECO:0000313" key="2">
    <source>
        <dbReference type="EMBL" id="GMT34471.1"/>
    </source>
</evidence>
<organism evidence="2 3">
    <name type="scientific">Pristionchus fissidentatus</name>
    <dbReference type="NCBI Taxonomy" id="1538716"/>
    <lineage>
        <taxon>Eukaryota</taxon>
        <taxon>Metazoa</taxon>
        <taxon>Ecdysozoa</taxon>
        <taxon>Nematoda</taxon>
        <taxon>Chromadorea</taxon>
        <taxon>Rhabditida</taxon>
        <taxon>Rhabditina</taxon>
        <taxon>Diplogasteromorpha</taxon>
        <taxon>Diplogasteroidea</taxon>
        <taxon>Neodiplogasteridae</taxon>
        <taxon>Pristionchus</taxon>
    </lineage>
</organism>
<evidence type="ECO:0000313" key="3">
    <source>
        <dbReference type="Proteomes" id="UP001432322"/>
    </source>
</evidence>
<feature type="non-terminal residue" evidence="2">
    <location>
        <position position="1"/>
    </location>
</feature>
<feature type="non-terminal residue" evidence="2">
    <location>
        <position position="107"/>
    </location>
</feature>
<dbReference type="EMBL" id="BTSY01000006">
    <property type="protein sequence ID" value="GMT34471.1"/>
    <property type="molecule type" value="Genomic_DNA"/>
</dbReference>
<dbReference type="AlphaFoldDB" id="A0AAV5WQA3"/>
<feature type="chain" id="PRO_5043338549" evidence="1">
    <location>
        <begin position="30"/>
        <end position="107"/>
    </location>
</feature>
<reference evidence="2" key="1">
    <citation type="submission" date="2023-10" db="EMBL/GenBank/DDBJ databases">
        <title>Genome assembly of Pristionchus species.</title>
        <authorList>
            <person name="Yoshida K."/>
            <person name="Sommer R.J."/>
        </authorList>
    </citation>
    <scope>NUCLEOTIDE SEQUENCE</scope>
    <source>
        <strain evidence="2">RS5133</strain>
    </source>
</reference>
<gene>
    <name evidence="2" type="ORF">PFISCL1PPCAC_25768</name>
</gene>
<evidence type="ECO:0000256" key="1">
    <source>
        <dbReference type="SAM" id="SignalP"/>
    </source>
</evidence>
<name>A0AAV5WQA3_9BILA</name>
<proteinExistence type="predicted"/>
<sequence>CDLRLSRVLMTIGIFILLVERPLAPDGRCAPFFPVAVLSLSLSSLGVARERGELRECREMRGGREESCFSYVQFQFTIHTYIHIYPDIKIFHKTRFRRDAVWRQRAL</sequence>
<keyword evidence="1" id="KW-0732">Signal</keyword>
<keyword evidence="3" id="KW-1185">Reference proteome</keyword>
<accession>A0AAV5WQA3</accession>